<dbReference type="SMART" id="SM00717">
    <property type="entry name" value="SANT"/>
    <property type="match status" value="2"/>
</dbReference>
<feature type="region of interest" description="Disordered" evidence="1">
    <location>
        <begin position="192"/>
        <end position="344"/>
    </location>
</feature>
<dbReference type="PANTHER" id="PTHR15992:SF5">
    <property type="entry name" value="HOLLIDAY JUNCTION RECOGNITION PROTEIN"/>
    <property type="match status" value="1"/>
</dbReference>
<dbReference type="GO" id="GO:0042393">
    <property type="term" value="F:histone binding"/>
    <property type="evidence" value="ECO:0007669"/>
    <property type="project" value="InterPro"/>
</dbReference>
<proteinExistence type="predicted"/>
<dbReference type="EMBL" id="JAPQKR010000004">
    <property type="protein sequence ID" value="KAJ5218157.1"/>
    <property type="molecule type" value="Genomic_DNA"/>
</dbReference>
<dbReference type="Pfam" id="PF10384">
    <property type="entry name" value="Scm3"/>
    <property type="match status" value="1"/>
</dbReference>
<protein>
    <recommendedName>
        <fullName evidence="2">Myb-like domain-containing protein</fullName>
    </recommendedName>
</protein>
<dbReference type="AlphaFoldDB" id="A0A9W9NE12"/>
<dbReference type="SUPFAM" id="SSF46689">
    <property type="entry name" value="Homeodomain-like"/>
    <property type="match status" value="1"/>
</dbReference>
<feature type="region of interest" description="Disordered" evidence="1">
    <location>
        <begin position="359"/>
        <end position="381"/>
    </location>
</feature>
<dbReference type="PANTHER" id="PTHR15992">
    <property type="entry name" value="HOLLIDAY JUNCTION RECOGNITION PROTEIN"/>
    <property type="match status" value="1"/>
</dbReference>
<keyword evidence="4" id="KW-1185">Reference proteome</keyword>
<name>A0A9W9NE12_9EURO</name>
<sequence length="589" mass="66516">MDTNTGDFNIDTMERLAKRPRLSFSPDSVEEVPEGWDLQTARAQNDMKLKSIFEGIFSKYGKDFTEVGDEIDLQTGKIVVNNGHLLGLREETDAGDGSPPWLYEDEDANTDNGDNPGAEEPVEARELAINDDWDDIQRESDLDSNDSLLDSALAYKDAGNTECPKQITWKEIEDSGPKDPLWQAPELPKLFSTPTVERQPKVAVTPQLPRFTRRPSPPGSGSLWTIPRRGRPPGRPRTDVKPKASPNKLRTRAVRNYHSSPVAHDWSFSQIPDDDESDDPLQECQPSPTPSRVSSVRGKRILGPIFSNRYWESTRPPTQGAVPRDQSDTATDSGSDSDASEQDDTQNNVALDTPLQYHSSAQPQVQAVSKPEPRHKVPRRSYASITPDEGRLIIRLRHVQRKDFREIQNFLPNRKMMQIYHWDYNHWNRTRLNPPQLSAPWTKRELDLLEKIKDKKGLSWPGIKAEVPGRSRKEIEYELIRLWAGDEVWNDGEWDGNEEGDEESGHPSRPPKRPLDTGTPEVDPESDNKTSRGFEMLIDDDSDSVKSENSGFSKLSAIDVNSPAYSRQGSRTPSRASPAKRLKLTTLWS</sequence>
<feature type="compositionally biased region" description="Acidic residues" evidence="1">
    <location>
        <begin position="491"/>
        <end position="502"/>
    </location>
</feature>
<feature type="region of interest" description="Disordered" evidence="1">
    <location>
        <begin position="89"/>
        <end position="121"/>
    </location>
</feature>
<dbReference type="RefSeq" id="XP_058312730.1">
    <property type="nucleotide sequence ID" value="XM_058447319.1"/>
</dbReference>
<evidence type="ECO:0000256" key="1">
    <source>
        <dbReference type="SAM" id="MobiDB-lite"/>
    </source>
</evidence>
<dbReference type="InterPro" id="IPR018465">
    <property type="entry name" value="Scm3/HJURP"/>
</dbReference>
<evidence type="ECO:0000313" key="3">
    <source>
        <dbReference type="EMBL" id="KAJ5218157.1"/>
    </source>
</evidence>
<accession>A0A9W9NE12</accession>
<dbReference type="OrthoDB" id="2420608at2759"/>
<feature type="domain" description="Myb-like" evidence="2">
    <location>
        <begin position="437"/>
        <end position="485"/>
    </location>
</feature>
<feature type="domain" description="Myb-like" evidence="2">
    <location>
        <begin position="381"/>
        <end position="429"/>
    </location>
</feature>
<dbReference type="GeneID" id="83174619"/>
<gene>
    <name evidence="3" type="ORF">N7498_000256</name>
</gene>
<dbReference type="InterPro" id="IPR001005">
    <property type="entry name" value="SANT/Myb"/>
</dbReference>
<evidence type="ECO:0000259" key="2">
    <source>
        <dbReference type="SMART" id="SM00717"/>
    </source>
</evidence>
<organism evidence="3 4">
    <name type="scientific">Penicillium cinerascens</name>
    <dbReference type="NCBI Taxonomy" id="70096"/>
    <lineage>
        <taxon>Eukaryota</taxon>
        <taxon>Fungi</taxon>
        <taxon>Dikarya</taxon>
        <taxon>Ascomycota</taxon>
        <taxon>Pezizomycotina</taxon>
        <taxon>Eurotiomycetes</taxon>
        <taxon>Eurotiomycetidae</taxon>
        <taxon>Eurotiales</taxon>
        <taxon>Aspergillaceae</taxon>
        <taxon>Penicillium</taxon>
    </lineage>
</organism>
<comment type="caution">
    <text evidence="3">The sequence shown here is derived from an EMBL/GenBank/DDBJ whole genome shotgun (WGS) entry which is preliminary data.</text>
</comment>
<dbReference type="Proteomes" id="UP001150904">
    <property type="component" value="Unassembled WGS sequence"/>
</dbReference>
<dbReference type="CDD" id="cd00167">
    <property type="entry name" value="SANT"/>
    <property type="match status" value="1"/>
</dbReference>
<dbReference type="GO" id="GO:0005634">
    <property type="term" value="C:nucleus"/>
    <property type="evidence" value="ECO:0007669"/>
    <property type="project" value="InterPro"/>
</dbReference>
<evidence type="ECO:0000313" key="4">
    <source>
        <dbReference type="Proteomes" id="UP001150904"/>
    </source>
</evidence>
<reference evidence="3" key="1">
    <citation type="submission" date="2022-12" db="EMBL/GenBank/DDBJ databases">
        <authorList>
            <person name="Petersen C."/>
        </authorList>
    </citation>
    <scope>NUCLEOTIDE SEQUENCE</scope>
    <source>
        <strain evidence="3">IBT 15544</strain>
    </source>
</reference>
<dbReference type="InterPro" id="IPR009057">
    <property type="entry name" value="Homeodomain-like_sf"/>
</dbReference>
<reference evidence="3" key="2">
    <citation type="journal article" date="2023" name="IMA Fungus">
        <title>Comparative genomic study of the Penicillium genus elucidates a diverse pangenome and 15 lateral gene transfer events.</title>
        <authorList>
            <person name="Petersen C."/>
            <person name="Sorensen T."/>
            <person name="Nielsen M.R."/>
            <person name="Sondergaard T.E."/>
            <person name="Sorensen J.L."/>
            <person name="Fitzpatrick D.A."/>
            <person name="Frisvad J.C."/>
            <person name="Nielsen K.L."/>
        </authorList>
    </citation>
    <scope>NUCLEOTIDE SEQUENCE</scope>
    <source>
        <strain evidence="3">IBT 15544</strain>
    </source>
</reference>
<feature type="compositionally biased region" description="Low complexity" evidence="1">
    <location>
        <begin position="328"/>
        <end position="337"/>
    </location>
</feature>
<dbReference type="InterPro" id="IPR009072">
    <property type="entry name" value="Histone-fold"/>
</dbReference>
<feature type="region of interest" description="Disordered" evidence="1">
    <location>
        <begin position="491"/>
        <end position="589"/>
    </location>
</feature>
<feature type="compositionally biased region" description="Polar residues" evidence="1">
    <location>
        <begin position="563"/>
        <end position="575"/>
    </location>
</feature>
<feature type="compositionally biased region" description="Acidic residues" evidence="1">
    <location>
        <begin position="272"/>
        <end position="281"/>
    </location>
</feature>
<dbReference type="Gene3D" id="1.10.20.10">
    <property type="entry name" value="Histone, subunit A"/>
    <property type="match status" value="1"/>
</dbReference>
<dbReference type="GO" id="GO:0046982">
    <property type="term" value="F:protein heterodimerization activity"/>
    <property type="evidence" value="ECO:0007669"/>
    <property type="project" value="InterPro"/>
</dbReference>